<evidence type="ECO:0000256" key="2">
    <source>
        <dbReference type="ARBA" id="ARBA00009810"/>
    </source>
</evidence>
<keyword evidence="5 10" id="KW-0812">Transmembrane</keyword>
<dbReference type="InterPro" id="IPR011276">
    <property type="entry name" value="TonB_haem/Hb_rcpt"/>
</dbReference>
<name>A0A3N2DKM5_9GAMM</name>
<keyword evidence="8 10" id="KW-0472">Membrane</keyword>
<keyword evidence="4 10" id="KW-1134">Transmembrane beta strand</keyword>
<dbReference type="PANTHER" id="PTHR30069">
    <property type="entry name" value="TONB-DEPENDENT OUTER MEMBRANE RECEPTOR"/>
    <property type="match status" value="1"/>
</dbReference>
<evidence type="ECO:0000256" key="4">
    <source>
        <dbReference type="ARBA" id="ARBA00022452"/>
    </source>
</evidence>
<dbReference type="PROSITE" id="PS52016">
    <property type="entry name" value="TONB_DEPENDENT_REC_3"/>
    <property type="match status" value="1"/>
</dbReference>
<evidence type="ECO:0000256" key="9">
    <source>
        <dbReference type="ARBA" id="ARBA00023237"/>
    </source>
</evidence>
<proteinExistence type="inferred from homology"/>
<comment type="caution">
    <text evidence="17">The sequence shown here is derived from an EMBL/GenBank/DDBJ whole genome shotgun (WGS) entry which is preliminary data.</text>
</comment>
<dbReference type="InterPro" id="IPR036942">
    <property type="entry name" value="Beta-barrel_TonB_sf"/>
</dbReference>
<evidence type="ECO:0000256" key="6">
    <source>
        <dbReference type="ARBA" id="ARBA00022729"/>
    </source>
</evidence>
<dbReference type="RefSeq" id="WP_123713308.1">
    <property type="nucleotide sequence ID" value="NZ_RKHR01000005.1"/>
</dbReference>
<dbReference type="PROSITE" id="PS01156">
    <property type="entry name" value="TONB_DEPENDENT_REC_2"/>
    <property type="match status" value="1"/>
</dbReference>
<evidence type="ECO:0000256" key="3">
    <source>
        <dbReference type="ARBA" id="ARBA00022448"/>
    </source>
</evidence>
<dbReference type="InterPro" id="IPR037066">
    <property type="entry name" value="Plug_dom_sf"/>
</dbReference>
<evidence type="ECO:0000313" key="17">
    <source>
        <dbReference type="EMBL" id="ROS00350.1"/>
    </source>
</evidence>
<comment type="subcellular location">
    <subcellularLocation>
        <location evidence="1 10">Cell outer membrane</location>
        <topology evidence="1 10">Multi-pass membrane protein</topology>
    </subcellularLocation>
</comment>
<evidence type="ECO:0000256" key="11">
    <source>
        <dbReference type="PROSITE-ProRule" id="PRU10144"/>
    </source>
</evidence>
<dbReference type="InterPro" id="IPR012910">
    <property type="entry name" value="Plug_dom"/>
</dbReference>
<feature type="domain" description="TonB-dependent receptor-like beta-barrel" evidence="15">
    <location>
        <begin position="235"/>
        <end position="659"/>
    </location>
</feature>
<dbReference type="NCBIfam" id="TIGR01786">
    <property type="entry name" value="TonB-hemlactrns"/>
    <property type="match status" value="1"/>
</dbReference>
<keyword evidence="6 14" id="KW-0732">Signal</keyword>
<dbReference type="Proteomes" id="UP000275394">
    <property type="component" value="Unassembled WGS sequence"/>
</dbReference>
<dbReference type="InterPro" id="IPR039426">
    <property type="entry name" value="TonB-dep_rcpt-like"/>
</dbReference>
<dbReference type="NCBIfam" id="TIGR01785">
    <property type="entry name" value="TonB-hemin"/>
    <property type="match status" value="1"/>
</dbReference>
<keyword evidence="3 10" id="KW-0813">Transport</keyword>
<reference evidence="17 18" key="1">
    <citation type="submission" date="2018-11" db="EMBL/GenBank/DDBJ databases">
        <title>Genomic Encyclopedia of Type Strains, Phase IV (KMG-IV): sequencing the most valuable type-strain genomes for metagenomic binning, comparative biology and taxonomic classification.</title>
        <authorList>
            <person name="Goeker M."/>
        </authorList>
    </citation>
    <scope>NUCLEOTIDE SEQUENCE [LARGE SCALE GENOMIC DNA]</scope>
    <source>
        <strain evidence="17 18">DSM 100316</strain>
    </source>
</reference>
<dbReference type="Gene3D" id="2.170.130.10">
    <property type="entry name" value="TonB-dependent receptor, plug domain"/>
    <property type="match status" value="1"/>
</dbReference>
<dbReference type="AlphaFoldDB" id="A0A3N2DKM5"/>
<feature type="region of interest" description="Disordered" evidence="13">
    <location>
        <begin position="350"/>
        <end position="372"/>
    </location>
</feature>
<dbReference type="InterPro" id="IPR010949">
    <property type="entry name" value="TonB_Hb/transfer/lactofer_rcpt"/>
</dbReference>
<feature type="chain" id="PRO_5018266299" evidence="14">
    <location>
        <begin position="19"/>
        <end position="687"/>
    </location>
</feature>
<keyword evidence="9 10" id="KW-0998">Cell outer membrane</keyword>
<protein>
    <submittedName>
        <fullName evidence="17">Hemoglobin/transferrin/lactoferrin receptor protein</fullName>
    </submittedName>
</protein>
<evidence type="ECO:0000256" key="5">
    <source>
        <dbReference type="ARBA" id="ARBA00022692"/>
    </source>
</evidence>
<dbReference type="GO" id="GO:0044718">
    <property type="term" value="P:siderophore transmembrane transport"/>
    <property type="evidence" value="ECO:0007669"/>
    <property type="project" value="TreeGrafter"/>
</dbReference>
<dbReference type="GO" id="GO:0009279">
    <property type="term" value="C:cell outer membrane"/>
    <property type="evidence" value="ECO:0007669"/>
    <property type="project" value="UniProtKB-SubCell"/>
</dbReference>
<evidence type="ECO:0000256" key="13">
    <source>
        <dbReference type="SAM" id="MobiDB-lite"/>
    </source>
</evidence>
<evidence type="ECO:0000256" key="8">
    <source>
        <dbReference type="ARBA" id="ARBA00023136"/>
    </source>
</evidence>
<dbReference type="Pfam" id="PF00593">
    <property type="entry name" value="TonB_dep_Rec_b-barrel"/>
    <property type="match status" value="1"/>
</dbReference>
<dbReference type="InterPro" id="IPR010917">
    <property type="entry name" value="TonB_rcpt_CS"/>
</dbReference>
<evidence type="ECO:0000259" key="16">
    <source>
        <dbReference type="Pfam" id="PF07715"/>
    </source>
</evidence>
<evidence type="ECO:0000256" key="1">
    <source>
        <dbReference type="ARBA" id="ARBA00004571"/>
    </source>
</evidence>
<feature type="compositionally biased region" description="Basic and acidic residues" evidence="13">
    <location>
        <begin position="47"/>
        <end position="62"/>
    </location>
</feature>
<feature type="short sequence motif" description="TonB C-terminal box" evidence="11">
    <location>
        <begin position="670"/>
        <end position="687"/>
    </location>
</feature>
<feature type="signal peptide" evidence="14">
    <location>
        <begin position="1"/>
        <end position="18"/>
    </location>
</feature>
<dbReference type="Pfam" id="PF07715">
    <property type="entry name" value="Plug"/>
    <property type="match status" value="1"/>
</dbReference>
<sequence length="687" mass="74175">MKHTLPSLVLGSFCSVLALQSAVADTRQPITTMKKVAVSADRIDQTAQKDSRSIDSVGKETLDETQPNSVAEAVKYAPNVSVAGGSVPGNQSVNIRGMEGNKVLQVIDGTRVNTNFSHRPSYQLDPALLSSVDVVKGPVSSLWGSGAIGGVVSQNTITADDLVDDGKSLGGLVKGGLNSNGDQWSTTAAVAGKQGAFDWLLGATYLDADQMEQGNGDTLYGSETQNATALAKLNWQINEANKLGLNYRTSDDDGHPPVVGSTDDQLNSKDALIDRKTRDEHLALSYNLNPVDNDYIDLDSKLYRNHTRIEEVNLNNGKDLSDIETVGFSITNKASFDQLNLLAGIDGYEDSFDTDRPGSGGGDGRPTPPTDAKTTTAGAFLYGDYQLLDTVVLEAGVRYDQFKSKADGSEDSDESALSPSVGISWQASSWANFSLRYDEAFRAPDVYELYMSGTHFAMYPGGPSNLFTPNPDLKPETSSNYEFKGDFNFSNVFADDELNITAAVFDNKVEDFIQLSVYVPQNIPPQCFIPGMGEGCAGTSTSENVAKARLQGFEIAADYQLNALSASLSYGQTRGEDRDTKEDLSNIPADKWVAELGYALWAIDSKVGVRAIKTGDQDHTPSSDTQGPYEGYTTADFYATWEPTSEALEGVKVDLTVANAFDYNYRNAWSSVYEVGRSVRLSAQYSF</sequence>
<comment type="similarity">
    <text evidence="2 10 12">Belongs to the TonB-dependent receptor family.</text>
</comment>
<dbReference type="PANTHER" id="PTHR30069:SF41">
    <property type="entry name" value="HEME_HEMOPEXIN UTILIZATION PROTEIN C"/>
    <property type="match status" value="1"/>
</dbReference>
<organism evidence="17 18">
    <name type="scientific">Sinobacterium caligoides</name>
    <dbReference type="NCBI Taxonomy" id="933926"/>
    <lineage>
        <taxon>Bacteria</taxon>
        <taxon>Pseudomonadati</taxon>
        <taxon>Pseudomonadota</taxon>
        <taxon>Gammaproteobacteria</taxon>
        <taxon>Cellvibrionales</taxon>
        <taxon>Spongiibacteraceae</taxon>
        <taxon>Sinobacterium</taxon>
    </lineage>
</organism>
<evidence type="ECO:0000259" key="15">
    <source>
        <dbReference type="Pfam" id="PF00593"/>
    </source>
</evidence>
<keyword evidence="7 12" id="KW-0798">TonB box</keyword>
<dbReference type="GO" id="GO:0015344">
    <property type="term" value="F:siderophore uptake transmembrane transporter activity"/>
    <property type="evidence" value="ECO:0007669"/>
    <property type="project" value="TreeGrafter"/>
</dbReference>
<dbReference type="GO" id="GO:0015232">
    <property type="term" value="F:heme transmembrane transporter activity"/>
    <property type="evidence" value="ECO:0007669"/>
    <property type="project" value="InterPro"/>
</dbReference>
<evidence type="ECO:0000256" key="14">
    <source>
        <dbReference type="SAM" id="SignalP"/>
    </source>
</evidence>
<feature type="region of interest" description="Disordered" evidence="13">
    <location>
        <begin position="47"/>
        <end position="66"/>
    </location>
</feature>
<dbReference type="Gene3D" id="2.40.170.20">
    <property type="entry name" value="TonB-dependent receptor, beta-barrel domain"/>
    <property type="match status" value="1"/>
</dbReference>
<keyword evidence="17" id="KW-0675">Receptor</keyword>
<evidence type="ECO:0000313" key="18">
    <source>
        <dbReference type="Proteomes" id="UP000275394"/>
    </source>
</evidence>
<dbReference type="EMBL" id="RKHR01000005">
    <property type="protein sequence ID" value="ROS00350.1"/>
    <property type="molecule type" value="Genomic_DNA"/>
</dbReference>
<gene>
    <name evidence="17" type="ORF">EDC56_3001</name>
</gene>
<evidence type="ECO:0000256" key="10">
    <source>
        <dbReference type="PROSITE-ProRule" id="PRU01360"/>
    </source>
</evidence>
<feature type="domain" description="TonB-dependent receptor plug" evidence="16">
    <location>
        <begin position="49"/>
        <end position="151"/>
    </location>
</feature>
<dbReference type="CDD" id="cd01347">
    <property type="entry name" value="ligand_gated_channel"/>
    <property type="match status" value="1"/>
</dbReference>
<dbReference type="InterPro" id="IPR000531">
    <property type="entry name" value="Beta-barrel_TonB"/>
</dbReference>
<dbReference type="OrthoDB" id="5332150at2"/>
<dbReference type="SUPFAM" id="SSF56935">
    <property type="entry name" value="Porins"/>
    <property type="match status" value="1"/>
</dbReference>
<evidence type="ECO:0000256" key="12">
    <source>
        <dbReference type="RuleBase" id="RU003357"/>
    </source>
</evidence>
<accession>A0A3N2DKM5</accession>
<evidence type="ECO:0000256" key="7">
    <source>
        <dbReference type="ARBA" id="ARBA00023077"/>
    </source>
</evidence>
<keyword evidence="18" id="KW-1185">Reference proteome</keyword>